<keyword evidence="1" id="KW-0472">Membrane</keyword>
<evidence type="ECO:0008006" key="4">
    <source>
        <dbReference type="Google" id="ProtNLM"/>
    </source>
</evidence>
<gene>
    <name evidence="2" type="ORF">ACFO4R_06915</name>
</gene>
<evidence type="ECO:0000313" key="2">
    <source>
        <dbReference type="EMBL" id="MFC4804810.1"/>
    </source>
</evidence>
<protein>
    <recommendedName>
        <fullName evidence="4">DUF4352 domain-containing protein</fullName>
    </recommendedName>
</protein>
<dbReference type="EMBL" id="JBHSHL010000023">
    <property type="protein sequence ID" value="MFC4804810.1"/>
    <property type="molecule type" value="Genomic_DNA"/>
</dbReference>
<proteinExistence type="predicted"/>
<feature type="transmembrane region" description="Helical" evidence="1">
    <location>
        <begin position="12"/>
        <end position="37"/>
    </location>
</feature>
<name>A0ABV9QM13_9FIRM</name>
<keyword evidence="3" id="KW-1185">Reference proteome</keyword>
<dbReference type="RefSeq" id="WP_379788332.1">
    <property type="nucleotide sequence ID" value="NZ_JBHSHL010000023.1"/>
</dbReference>
<evidence type="ECO:0000256" key="1">
    <source>
        <dbReference type="SAM" id="Phobius"/>
    </source>
</evidence>
<comment type="caution">
    <text evidence="2">The sequence shown here is derived from an EMBL/GenBank/DDBJ whole genome shotgun (WGS) entry which is preliminary data.</text>
</comment>
<keyword evidence="1" id="KW-0812">Transmembrane</keyword>
<keyword evidence="1" id="KW-1133">Transmembrane helix</keyword>
<accession>A0ABV9QM13</accession>
<organism evidence="2 3">
    <name type="scientific">Filifactor villosus</name>
    <dbReference type="NCBI Taxonomy" id="29374"/>
    <lineage>
        <taxon>Bacteria</taxon>
        <taxon>Bacillati</taxon>
        <taxon>Bacillota</taxon>
        <taxon>Clostridia</taxon>
        <taxon>Peptostreptococcales</taxon>
        <taxon>Filifactoraceae</taxon>
        <taxon>Filifactor</taxon>
    </lineage>
</organism>
<dbReference type="Proteomes" id="UP001595916">
    <property type="component" value="Unassembled WGS sequence"/>
</dbReference>
<evidence type="ECO:0000313" key="3">
    <source>
        <dbReference type="Proteomes" id="UP001595916"/>
    </source>
</evidence>
<sequence length="310" mass="34803">MEKQKLGKGWFLSLFGGIVFGAALAVGTLLLFSYTMYNTYNKEYAVQGADKSLKAESQVLLDNEEMKVTFKGFDQSVKKGEDLVLEVENKTDRAKQVMCDTVEVNGYAVQNALHDKIESNSSRKVGLSITSELNKMGIDRITDIKFSLLTSDSDDFDHVVEGPFEIKTNHYGSFKQEEKDATLAKELLYDENGVKIYAVETALPDARTVSPEFWFIIENDTDRKIRVGENKVVANGITMDTVSFYPTALYPGQKTKEAMALLISDAEEKNVGEDIRTLDAQFSIDFEIEQENGKISKHSEHFETPLLKVK</sequence>
<reference evidence="3" key="1">
    <citation type="journal article" date="2019" name="Int. J. Syst. Evol. Microbiol.">
        <title>The Global Catalogue of Microorganisms (GCM) 10K type strain sequencing project: providing services to taxonomists for standard genome sequencing and annotation.</title>
        <authorList>
            <consortium name="The Broad Institute Genomics Platform"/>
            <consortium name="The Broad Institute Genome Sequencing Center for Infectious Disease"/>
            <person name="Wu L."/>
            <person name="Ma J."/>
        </authorList>
    </citation>
    <scope>NUCLEOTIDE SEQUENCE [LARGE SCALE GENOMIC DNA]</scope>
    <source>
        <strain evidence="3">CCUG 46385</strain>
    </source>
</reference>